<proteinExistence type="predicted"/>
<organism evidence="1">
    <name type="scientific">Siphoviridae sp. ct8Cp41</name>
    <dbReference type="NCBI Taxonomy" id="2825358"/>
    <lineage>
        <taxon>Viruses</taxon>
        <taxon>Duplodnaviria</taxon>
        <taxon>Heunggongvirae</taxon>
        <taxon>Uroviricota</taxon>
        <taxon>Caudoviricetes</taxon>
    </lineage>
</organism>
<dbReference type="EMBL" id="BK016059">
    <property type="protein sequence ID" value="DAF91704.1"/>
    <property type="molecule type" value="Genomic_DNA"/>
</dbReference>
<name>A0A8S5UB58_9CAUD</name>
<sequence>MALGTMKYSEVSAPSDVEILYNSEYVGKALTLDSTAFTSGVCKAGTPMAADGKKAATSGESGSQTSTAVGVLLRDVYEDRPQGTIVIGGYINTAKAQAHSGVTVDAIAKAAMKNVVFM</sequence>
<accession>A0A8S5UB58</accession>
<reference evidence="1" key="1">
    <citation type="journal article" date="2021" name="Proc. Natl. Acad. Sci. U.S.A.">
        <title>A Catalog of Tens of Thousands of Viruses from Human Metagenomes Reveals Hidden Associations with Chronic Diseases.</title>
        <authorList>
            <person name="Tisza M.J."/>
            <person name="Buck C.B."/>
        </authorList>
    </citation>
    <scope>NUCLEOTIDE SEQUENCE</scope>
    <source>
        <strain evidence="1">Ct8Cp41</strain>
    </source>
</reference>
<protein>
    <submittedName>
        <fullName evidence="1">Head decoration protein, Viral protein.5A</fullName>
    </submittedName>
</protein>
<evidence type="ECO:0000313" key="1">
    <source>
        <dbReference type="EMBL" id="DAF91704.1"/>
    </source>
</evidence>